<sequence length="1230" mass="132534">MTNHIKLLAVVACLTPCLGGFSFSQQVIPESPAIWREVTGVITDYSTTPATPKFTRPHMPGLRVTSDGRVGIIVEGGGTEGSTPRFALMMPEKMTQPFLLSNPYGPDSANSHTMSSTTFKWMDGYTTAFQSRLQYTDGVKGVSHAALWNDNPPTVNASGQDVYDVKVFVSSNTNVNEVRRTQFFVTPIRIIVSNPKTASAAITSITKTGTTIAGPEFPFHAAGFEPVVAGDGRFLMIRVGSPSMPWTNPNTGAAMPAQGCDIVYSYYPSGNSADASQWTNLIPITYAPYDNRINTKFGFAMAPFRDAEGTLITPGEDLGASYPWLDRDAKNLFIEAINDTLHYSVSGNWNNSRYPQTAVPEEPASYLGEDGGKHQGVSFLGLWSHGKLVQIDNLNNDMDYAIGLGDSGNGPQQRLVNLFQPNSGPYGNESGWLRLGYGRATIKMPKGENDNGNIIDSLENLLNYRTKFFPVTLRDVVWPLTNGKQTDELAFDDYVDPDAFIVANMTGLLTFNVAGAASSSGSNSLVHHSGWNNTTKTFSNPVKLQNAATAPTTHWITPKHGLVIGNGRLEPAATGGVHGKGFYMNGSIGLEFTVDAQPQSVSSKDWYVGLFVDCRHIDDSTERRLLTFPDNTSIRLRGRRQIIYADAAGVIVNRITIPLVSTSTPASDLLDDLLPDRGWAHLAFQIRKGGAEVDFHLNGLLYHRWQDVYTGLFQLPPGKLTIGKPASAAVTGFHGWVDDFKVFAHAVDLETAANHANGTLIGLPSTYTGQWKTKFADRFPTWAHEEVTKVLRNNGEATHPRYAVFYNYMADNQIHRGSIPAGTVSLRNSIHFPEGPLFHNAPRPDSVTNQFCITCHHTNGKGGLDLEALELDTMLLAKEDNRRQPMQPPKRIHGRIPAGLIDSTNQPTALTDLPAGGKLIDEWMLSAYTGPAVVQSFTLVDANTGRDLMPLTSGAVVDPAKLGTTNLTIRANLNTAQGSVAMQYDSNSVNTRHVPPYAVFGNASNPLLGATLTPGAHSIKATPTGGALTTVNFTVAGGTTRVIADYRDDFKPVAPLPGWSYCWNQTGAVSNPLSYRNLAWTPSSSRYGVSGLVVPDMTVPEGAYASLNSTGGHPGRGTAQATAADRFAIAGYTVKLAGYYGISSSFVTIGTAASNGGQVVIYTDTNGGATFTNKHTSTFAPTVAHPFNGNVGYLQPGDTIYVGIGPNGHDGSDSFTLDFSIVYKESSNPL</sequence>
<accession>A0A5R8KK42</accession>
<dbReference type="SUPFAM" id="SSF49899">
    <property type="entry name" value="Concanavalin A-like lectins/glucanases"/>
    <property type="match status" value="1"/>
</dbReference>
<evidence type="ECO:0000256" key="1">
    <source>
        <dbReference type="SAM" id="MobiDB-lite"/>
    </source>
</evidence>
<organism evidence="2 3">
    <name type="scientific">Phragmitibacter flavus</name>
    <dbReference type="NCBI Taxonomy" id="2576071"/>
    <lineage>
        <taxon>Bacteria</taxon>
        <taxon>Pseudomonadati</taxon>
        <taxon>Verrucomicrobiota</taxon>
        <taxon>Verrucomicrobiia</taxon>
        <taxon>Verrucomicrobiales</taxon>
        <taxon>Verrucomicrobiaceae</taxon>
        <taxon>Phragmitibacter</taxon>
    </lineage>
</organism>
<dbReference type="AlphaFoldDB" id="A0A5R8KK42"/>
<evidence type="ECO:0000313" key="3">
    <source>
        <dbReference type="Proteomes" id="UP000306196"/>
    </source>
</evidence>
<gene>
    <name evidence="2" type="ORF">FEM03_01050</name>
</gene>
<keyword evidence="3" id="KW-1185">Reference proteome</keyword>
<proteinExistence type="predicted"/>
<dbReference type="Proteomes" id="UP000306196">
    <property type="component" value="Unassembled WGS sequence"/>
</dbReference>
<dbReference type="EMBL" id="VAUV01000001">
    <property type="protein sequence ID" value="TLD72693.1"/>
    <property type="molecule type" value="Genomic_DNA"/>
</dbReference>
<name>A0A5R8KK42_9BACT</name>
<dbReference type="RefSeq" id="WP_138084316.1">
    <property type="nucleotide sequence ID" value="NZ_VAUV01000001.1"/>
</dbReference>
<dbReference type="InterPro" id="IPR013320">
    <property type="entry name" value="ConA-like_dom_sf"/>
</dbReference>
<comment type="caution">
    <text evidence="2">The sequence shown here is derived from an EMBL/GenBank/DDBJ whole genome shotgun (WGS) entry which is preliminary data.</text>
</comment>
<reference evidence="2 3" key="1">
    <citation type="submission" date="2019-05" db="EMBL/GenBank/DDBJ databases">
        <title>Verrucobacter flavum gen. nov., sp. nov. a new member of the family Verrucomicrobiaceae.</title>
        <authorList>
            <person name="Szuroczki S."/>
            <person name="Abbaszade G."/>
            <person name="Szabo A."/>
            <person name="Felfoldi T."/>
            <person name="Schumann P."/>
            <person name="Boka K."/>
            <person name="Keki Z."/>
            <person name="Toumi M."/>
            <person name="Toth E."/>
        </authorList>
    </citation>
    <scope>NUCLEOTIDE SEQUENCE [LARGE SCALE GENOMIC DNA]</scope>
    <source>
        <strain evidence="2 3">MG-N-17</strain>
    </source>
</reference>
<dbReference type="OrthoDB" id="5523678at2"/>
<protein>
    <submittedName>
        <fullName evidence="2">Uncharacterized protein</fullName>
    </submittedName>
</protein>
<dbReference type="Gene3D" id="2.60.120.200">
    <property type="match status" value="1"/>
</dbReference>
<evidence type="ECO:0000313" key="2">
    <source>
        <dbReference type="EMBL" id="TLD72693.1"/>
    </source>
</evidence>
<feature type="region of interest" description="Disordered" evidence="1">
    <location>
        <begin position="882"/>
        <end position="907"/>
    </location>
</feature>